<dbReference type="SUPFAM" id="SSF48452">
    <property type="entry name" value="TPR-like"/>
    <property type="match status" value="1"/>
</dbReference>
<dbReference type="CDD" id="cd05804">
    <property type="entry name" value="StaR_like"/>
    <property type="match status" value="1"/>
</dbReference>
<evidence type="ECO:0000313" key="6">
    <source>
        <dbReference type="Proteomes" id="UP000314983"/>
    </source>
</evidence>
<reference evidence="6" key="1">
    <citation type="journal article" date="2014" name="Science">
        <title>Nonhuman genetics. Genomic basis for the convergent evolution of electric organs.</title>
        <authorList>
            <person name="Gallant J.R."/>
            <person name="Traeger L.L."/>
            <person name="Volkening J.D."/>
            <person name="Moffett H."/>
            <person name="Chen P.H."/>
            <person name="Novina C.D."/>
            <person name="Phillips G.N.Jr."/>
            <person name="Anand R."/>
            <person name="Wells G.B."/>
            <person name="Pinch M."/>
            <person name="Guth R."/>
            <person name="Unguez G.A."/>
            <person name="Albert J.S."/>
            <person name="Zakon H.H."/>
            <person name="Samanta M.P."/>
            <person name="Sussman M.R."/>
        </authorList>
    </citation>
    <scope>NUCLEOTIDE SEQUENCE [LARGE SCALE GENOMIC DNA]</scope>
</reference>
<reference evidence="5" key="4">
    <citation type="submission" date="2025-08" db="UniProtKB">
        <authorList>
            <consortium name="Ensembl"/>
        </authorList>
    </citation>
    <scope>IDENTIFICATION</scope>
</reference>
<dbReference type="PANTHER" id="PTHR16263">
    <property type="entry name" value="TETRATRICOPEPTIDE REPEAT PROTEIN 38"/>
    <property type="match status" value="1"/>
</dbReference>
<sequence>NVTLTQRFSWEFGIRLAWRAEGLGLSTTSNEACKLYDATLTQYVTWRNDETLGGIERCMAKLQTADPNFVMGHVISTGLQLVGTGSSVLRDEKLANAVRRLMKLADAQELTSRERQHVQAVELFSRGALPQAASVWEDILVEHPTDMLALKLSHDALFYLGEQTQMRDSVARVLPHWRPHMPLYSYLKGMYSFGLLETRFYDQAEKVAKEGLALNRQDGWSVHSLAHVYEMKAEVEMGLKFMSSTEKDWVVCDMLACHNYWHWALCHIEKGEYEEALRIFDEQVFRRCRQSGAMLDIVDTCSLLYRLEMEGVSVKERYQELLCVTESHLEDHTLLFNDLHFLMVLQGCKDMHGTQRLLDSLRELGCRYNPQLATTVGLPMCQALVEYGQGNYSRTVELLKPLRYRFVALGGSDAQRDIFNQLLIHAAMKSEDKQHQRFSR</sequence>
<evidence type="ECO:0000256" key="1">
    <source>
        <dbReference type="ARBA" id="ARBA00005857"/>
    </source>
</evidence>
<proteinExistence type="inferred from homology"/>
<comment type="similarity">
    <text evidence="1">Belongs to the TTC38 family.</text>
</comment>
<dbReference type="GeneTree" id="ENSGT00390000002669"/>
<dbReference type="Proteomes" id="UP000314983">
    <property type="component" value="Chromosome 4"/>
</dbReference>
<keyword evidence="4" id="KW-0802">TPR repeat</keyword>
<accession>A0A4W4EWW1</accession>
<dbReference type="STRING" id="8005.ENSEEEP00000016808"/>
<dbReference type="Ensembl" id="ENSEEET00000017000.2">
    <property type="protein sequence ID" value="ENSEEEP00000016808.2"/>
    <property type="gene ID" value="ENSEEEG00000008323.2"/>
</dbReference>
<dbReference type="InterPro" id="IPR011990">
    <property type="entry name" value="TPR-like_helical_dom_sf"/>
</dbReference>
<dbReference type="Gene3D" id="1.25.40.10">
    <property type="entry name" value="Tetratricopeptide repeat domain"/>
    <property type="match status" value="1"/>
</dbReference>
<keyword evidence="6" id="KW-1185">Reference proteome</keyword>
<reference evidence="5" key="5">
    <citation type="submission" date="2025-09" db="UniProtKB">
        <authorList>
            <consortium name="Ensembl"/>
        </authorList>
    </citation>
    <scope>IDENTIFICATION</scope>
</reference>
<evidence type="ECO:0000256" key="4">
    <source>
        <dbReference type="ARBA" id="ARBA00022803"/>
    </source>
</evidence>
<keyword evidence="3" id="KW-0677">Repeat</keyword>
<reference evidence="5" key="3">
    <citation type="submission" date="2020-05" db="EMBL/GenBank/DDBJ databases">
        <title>Electrophorus electricus (electric eel) genome, fEleEle1, primary haplotype.</title>
        <authorList>
            <person name="Myers G."/>
            <person name="Meyer A."/>
            <person name="Fedrigo O."/>
            <person name="Formenti G."/>
            <person name="Rhie A."/>
            <person name="Tracey A."/>
            <person name="Sims Y."/>
            <person name="Jarvis E.D."/>
        </authorList>
    </citation>
    <scope>NUCLEOTIDE SEQUENCE [LARGE SCALE GENOMIC DNA]</scope>
</reference>
<evidence type="ECO:0000313" key="5">
    <source>
        <dbReference type="Ensembl" id="ENSEEEP00000016808.2"/>
    </source>
</evidence>
<evidence type="ECO:0000256" key="3">
    <source>
        <dbReference type="ARBA" id="ARBA00022737"/>
    </source>
</evidence>
<dbReference type="AlphaFoldDB" id="A0A4W4EWW1"/>
<protein>
    <recommendedName>
        <fullName evidence="2">Tetratricopeptide repeat protein 38</fullName>
    </recommendedName>
</protein>
<evidence type="ECO:0000256" key="2">
    <source>
        <dbReference type="ARBA" id="ARBA00019992"/>
    </source>
</evidence>
<reference evidence="6" key="2">
    <citation type="journal article" date="2017" name="Sci. Adv.">
        <title>A tail of two voltages: Proteomic comparison of the three electric organs of the electric eel.</title>
        <authorList>
            <person name="Traeger L.L."/>
            <person name="Sabat G."/>
            <person name="Barrett-Wilt G.A."/>
            <person name="Wells G.B."/>
            <person name="Sussman M.R."/>
        </authorList>
    </citation>
    <scope>NUCLEOTIDE SEQUENCE [LARGE SCALE GENOMIC DNA]</scope>
</reference>
<dbReference type="InterPro" id="IPR033891">
    <property type="entry name" value="TTC38"/>
</dbReference>
<gene>
    <name evidence="5" type="primary">TTC38</name>
</gene>
<name>A0A4W4EWW1_ELEEL</name>
<organism evidence="5 6">
    <name type="scientific">Electrophorus electricus</name>
    <name type="common">Electric eel</name>
    <name type="synonym">Gymnotus electricus</name>
    <dbReference type="NCBI Taxonomy" id="8005"/>
    <lineage>
        <taxon>Eukaryota</taxon>
        <taxon>Metazoa</taxon>
        <taxon>Chordata</taxon>
        <taxon>Craniata</taxon>
        <taxon>Vertebrata</taxon>
        <taxon>Euteleostomi</taxon>
        <taxon>Actinopterygii</taxon>
        <taxon>Neopterygii</taxon>
        <taxon>Teleostei</taxon>
        <taxon>Ostariophysi</taxon>
        <taxon>Gymnotiformes</taxon>
        <taxon>Gymnotoidei</taxon>
        <taxon>Gymnotidae</taxon>
        <taxon>Electrophorus</taxon>
    </lineage>
</organism>
<dbReference type="PANTHER" id="PTHR16263:SF4">
    <property type="entry name" value="TETRATRICOPEPTIDE REPEAT PROTEIN 38"/>
    <property type="match status" value="1"/>
</dbReference>